<accession>A0A979FZ95</accession>
<dbReference type="KEGG" id="cpi:Cpin_0402"/>
<protein>
    <recommendedName>
        <fullName evidence="3">DUF748 domain-containing protein</fullName>
    </recommendedName>
</protein>
<proteinExistence type="predicted"/>
<evidence type="ECO:0000313" key="1">
    <source>
        <dbReference type="EMBL" id="ACU57900.1"/>
    </source>
</evidence>
<gene>
    <name evidence="1" type="ordered locus">Cpin_0402</name>
</gene>
<name>A0A979FZ95_CHIPD</name>
<sequence>MMHKQSFFKNIWVKILLSFLLLVALILGAAWYIGHRWNRQIQWQLRSYIMDMSDSLYTLRYADMALNPITGSLSLEKVSLIRDPDVYKRLQQEQKAPKLIYSFTADRISLSYFRVWRYFMKKELSAGSLVFENPIVLLEYNTTNKDTSAPKNAYQNISAKIKSLYLGNLRFDHTNLKYTVIKPDSGLVMTHLEDLRIQVKDFLIDSVALEDPTRFLYARNYEFGLKEYRYRTPDSLYWMHIKDVLYSAEEQTLRIGQFAVEPRYARAAFDIKAKTQRDRFDVKLNDIELAQLQPRMLLEHQVIWANKLTIGSGELDIYHNRKLPDGPGNKLGGYPNQLFKRLAVPIYIDTMIGKKTELTYTEISPKSEEAGRLSFKHIHGTFRNITNIDSMVAKNAHITADINAILMNSGKLRAHFDFSMKDSSGAFGVSGQLKDMDGRELNPVLKPLGMVEIKSCQIQDLTFNMSGNERRASGQVKFLYSNLKVNILKKKDNSHEFKKKGLLSFLANALVIKDANPDGGETRLAHPKYERDITKSFFNLVWKTLFTGIKETALGENSPI</sequence>
<reference evidence="2" key="1">
    <citation type="submission" date="2009-08" db="EMBL/GenBank/DDBJ databases">
        <title>The complete genome of Chitinophaga pinensis DSM 2588.</title>
        <authorList>
            <consortium name="US DOE Joint Genome Institute (JGI-PGF)"/>
            <person name="Lucas S."/>
            <person name="Copeland A."/>
            <person name="Lapidus A."/>
            <person name="Glavina del Rio T."/>
            <person name="Dalin E."/>
            <person name="Tice H."/>
            <person name="Bruce D."/>
            <person name="Goodwin L."/>
            <person name="Pitluck S."/>
            <person name="Kyrpides N."/>
            <person name="Mavromatis K."/>
            <person name="Ivanova N."/>
            <person name="Mikhailova N."/>
            <person name="Sims D."/>
            <person name="Meinche L."/>
            <person name="Brettin T."/>
            <person name="Detter J.C."/>
            <person name="Han C."/>
            <person name="Larimer F."/>
            <person name="Land M."/>
            <person name="Hauser L."/>
            <person name="Markowitz V."/>
            <person name="Cheng J.-F."/>
            <person name="Hugenholtz P."/>
            <person name="Woyke T."/>
            <person name="Wu D."/>
            <person name="Spring S."/>
            <person name="Klenk H.-P."/>
            <person name="Eisen J.A."/>
        </authorList>
    </citation>
    <scope>NUCLEOTIDE SEQUENCE [LARGE SCALE GENOMIC DNA]</scope>
    <source>
        <strain evidence="2">ATCC 43595 / DSM 2588 / LMG 13176 / NBRC 15968 / NCIMB 11800 / UQM 2034</strain>
    </source>
</reference>
<dbReference type="RefSeq" id="WP_012788076.1">
    <property type="nucleotide sequence ID" value="NC_013132.1"/>
</dbReference>
<organism evidence="1 2">
    <name type="scientific">Chitinophaga pinensis (strain ATCC 43595 / DSM 2588 / LMG 13176 / NBRC 15968 / NCIMB 11800 / UQM 2034)</name>
    <dbReference type="NCBI Taxonomy" id="485918"/>
    <lineage>
        <taxon>Bacteria</taxon>
        <taxon>Pseudomonadati</taxon>
        <taxon>Bacteroidota</taxon>
        <taxon>Chitinophagia</taxon>
        <taxon>Chitinophagales</taxon>
        <taxon>Chitinophagaceae</taxon>
        <taxon>Chitinophaga</taxon>
    </lineage>
</organism>
<reference evidence="1 2" key="2">
    <citation type="journal article" date="2010" name="Stand. Genomic Sci.">
        <title>Complete genome sequence of Chitinophaga pinensis type strain (UQM 2034).</title>
        <authorList>
            <person name="Glavina Del Rio T."/>
            <person name="Abt B."/>
            <person name="Spring S."/>
            <person name="Lapidus A."/>
            <person name="Nolan M."/>
            <person name="Tice H."/>
            <person name="Copeland A."/>
            <person name="Cheng J.F."/>
            <person name="Chen F."/>
            <person name="Bruce D."/>
            <person name="Goodwin L."/>
            <person name="Pitluck S."/>
            <person name="Ivanova N."/>
            <person name="Mavromatis K."/>
            <person name="Mikhailova N."/>
            <person name="Pati A."/>
            <person name="Chen A."/>
            <person name="Palaniappan K."/>
            <person name="Land M."/>
            <person name="Hauser L."/>
            <person name="Chang Y.J."/>
            <person name="Jeffries C.D."/>
            <person name="Chain P."/>
            <person name="Saunders E."/>
            <person name="Detter J.C."/>
            <person name="Brettin T."/>
            <person name="Rohde M."/>
            <person name="Goker M."/>
            <person name="Bristow J."/>
            <person name="Eisen J.A."/>
            <person name="Markowitz V."/>
            <person name="Hugenholtz P."/>
            <person name="Kyrpides N.C."/>
            <person name="Klenk H.P."/>
            <person name="Lucas S."/>
        </authorList>
    </citation>
    <scope>NUCLEOTIDE SEQUENCE [LARGE SCALE GENOMIC DNA]</scope>
    <source>
        <strain evidence="2">ATCC 43595 / DSM 2588 / LMG 13176 / NBRC 15968 / NCIMB 11800 / UQM 2034</strain>
    </source>
</reference>
<evidence type="ECO:0000313" key="2">
    <source>
        <dbReference type="Proteomes" id="UP000002215"/>
    </source>
</evidence>
<dbReference type="Proteomes" id="UP000002215">
    <property type="component" value="Chromosome"/>
</dbReference>
<evidence type="ECO:0008006" key="3">
    <source>
        <dbReference type="Google" id="ProtNLM"/>
    </source>
</evidence>
<dbReference type="AlphaFoldDB" id="A0A979FZ95"/>
<dbReference type="EMBL" id="CP001699">
    <property type="protein sequence ID" value="ACU57900.1"/>
    <property type="molecule type" value="Genomic_DNA"/>
</dbReference>
<dbReference type="OrthoDB" id="814802at2"/>